<sequence length="396" mass="41745">MAHARVVVVPSSSSLLALGRGRTQNSATHQPGHVARVVVTRAFDAPTRARRCDAFDGSCARAVSRASSMPTSSRRGVATRLATTAKSAEESTANANGDAVVMAVKVRDVLAMISNSDGGMKMKAEKRAEVDGLLEDLGRDGLKRAVNPNDDAKIFGYYDVSYVSVGANQVGQPAGGRFRSPLGRFLFKTIGLEQNLFEPNNIENRVAFTLFGCLPGEVTLEGTFAPLEGKDDGRTVEACFGPPGISIAGGPKLRIGPKSKVVLSTTYLDDDVRIGKGSRGSLFVFKRKSAEQAARDQRRWGVGGVAIAVMLITAIGLGVYGVQQLQVAKNVLHSCGVIAASALSLAMAYILRDGGIVAEDADLDDGTVLELTAEQQAFLSKGRSDGGTKGENVFNI</sequence>
<gene>
    <name evidence="5" type="ORF">OMED0929_LOCUS485</name>
</gene>
<name>A0A6U0CS84_9CHLO</name>
<keyword evidence="3" id="KW-0812">Transmembrane</keyword>
<evidence type="ECO:0000256" key="2">
    <source>
        <dbReference type="ARBA" id="ARBA00022640"/>
    </source>
</evidence>
<evidence type="ECO:0000313" key="5">
    <source>
        <dbReference type="EMBL" id="CAD8576052.1"/>
    </source>
</evidence>
<dbReference type="InterPro" id="IPR006843">
    <property type="entry name" value="PAP/fibrillin_dom"/>
</dbReference>
<protein>
    <recommendedName>
        <fullName evidence="4">Plastid lipid-associated protein/fibrillin conserved domain-containing protein</fullName>
    </recommendedName>
</protein>
<feature type="domain" description="Plastid lipid-associated protein/fibrillin conserved" evidence="4">
    <location>
        <begin position="258"/>
        <end position="285"/>
    </location>
</feature>
<accession>A0A6U0CS84</accession>
<dbReference type="GO" id="GO:0009536">
    <property type="term" value="C:plastid"/>
    <property type="evidence" value="ECO:0007669"/>
    <property type="project" value="UniProtKB-SubCell"/>
</dbReference>
<organism evidence="5">
    <name type="scientific">Ostreococcus mediterraneus</name>
    <dbReference type="NCBI Taxonomy" id="1486918"/>
    <lineage>
        <taxon>Eukaryota</taxon>
        <taxon>Viridiplantae</taxon>
        <taxon>Chlorophyta</taxon>
        <taxon>Mamiellophyceae</taxon>
        <taxon>Mamiellales</taxon>
        <taxon>Bathycoccaceae</taxon>
        <taxon>Ostreococcus</taxon>
    </lineage>
</organism>
<evidence type="ECO:0000256" key="1">
    <source>
        <dbReference type="ARBA" id="ARBA00004474"/>
    </source>
</evidence>
<proteinExistence type="predicted"/>
<evidence type="ECO:0000256" key="3">
    <source>
        <dbReference type="SAM" id="Phobius"/>
    </source>
</evidence>
<dbReference type="InterPro" id="IPR039633">
    <property type="entry name" value="PAP"/>
</dbReference>
<comment type="subcellular location">
    <subcellularLocation>
        <location evidence="1">Plastid</location>
    </subcellularLocation>
</comment>
<dbReference type="Pfam" id="PF04755">
    <property type="entry name" value="PAP_fibrillin"/>
    <property type="match status" value="1"/>
</dbReference>
<keyword evidence="3" id="KW-0472">Membrane</keyword>
<keyword evidence="3" id="KW-1133">Transmembrane helix</keyword>
<dbReference type="PANTHER" id="PTHR31906">
    <property type="entry name" value="PLASTID-LIPID-ASSOCIATED PROTEIN 4, CHLOROPLASTIC-RELATED"/>
    <property type="match status" value="1"/>
</dbReference>
<keyword evidence="2" id="KW-0934">Plastid</keyword>
<feature type="transmembrane region" description="Helical" evidence="3">
    <location>
        <begin position="331"/>
        <end position="351"/>
    </location>
</feature>
<feature type="transmembrane region" description="Helical" evidence="3">
    <location>
        <begin position="300"/>
        <end position="319"/>
    </location>
</feature>
<evidence type="ECO:0000259" key="4">
    <source>
        <dbReference type="Pfam" id="PF04755"/>
    </source>
</evidence>
<dbReference type="EMBL" id="HBEW01000590">
    <property type="protein sequence ID" value="CAD8576052.1"/>
    <property type="molecule type" value="Transcribed_RNA"/>
</dbReference>
<dbReference type="AlphaFoldDB" id="A0A6U0CS84"/>
<reference evidence="5" key="1">
    <citation type="submission" date="2021-01" db="EMBL/GenBank/DDBJ databases">
        <authorList>
            <person name="Corre E."/>
            <person name="Pelletier E."/>
            <person name="Niang G."/>
            <person name="Scheremetjew M."/>
            <person name="Finn R."/>
            <person name="Kale V."/>
            <person name="Holt S."/>
            <person name="Cochrane G."/>
            <person name="Meng A."/>
            <person name="Brown T."/>
            <person name="Cohen L."/>
        </authorList>
    </citation>
    <scope>NUCLEOTIDE SEQUENCE</scope>
    <source>
        <strain evidence="5">Clade-D-RCC2572</strain>
    </source>
</reference>